<dbReference type="Pfam" id="PF07690">
    <property type="entry name" value="MFS_1"/>
    <property type="match status" value="1"/>
</dbReference>
<evidence type="ECO:0000313" key="6">
    <source>
        <dbReference type="EMBL" id="KAJ8931055.1"/>
    </source>
</evidence>
<dbReference type="InterPro" id="IPR027378">
    <property type="entry name" value="Nucleotide_channel_N"/>
</dbReference>
<evidence type="ECO:0000256" key="5">
    <source>
        <dbReference type="SAM" id="Phobius"/>
    </source>
</evidence>
<dbReference type="GO" id="GO:0006820">
    <property type="term" value="P:monoatomic anion transport"/>
    <property type="evidence" value="ECO:0007669"/>
    <property type="project" value="TreeGrafter"/>
</dbReference>
<dbReference type="Gene3D" id="1.20.120.540">
    <property type="entry name" value="Voltage-gated potassium channels"/>
    <property type="match status" value="1"/>
</dbReference>
<feature type="non-terminal residue" evidence="6">
    <location>
        <position position="1"/>
    </location>
</feature>
<dbReference type="AlphaFoldDB" id="A0AAV8WY74"/>
<evidence type="ECO:0000313" key="7">
    <source>
        <dbReference type="Proteomes" id="UP001162156"/>
    </source>
</evidence>
<dbReference type="SUPFAM" id="SSF103473">
    <property type="entry name" value="MFS general substrate transporter"/>
    <property type="match status" value="1"/>
</dbReference>
<feature type="transmembrane region" description="Helical" evidence="5">
    <location>
        <begin position="38"/>
        <end position="66"/>
    </location>
</feature>
<evidence type="ECO:0000256" key="4">
    <source>
        <dbReference type="ARBA" id="ARBA00023136"/>
    </source>
</evidence>
<evidence type="ECO:0000256" key="2">
    <source>
        <dbReference type="ARBA" id="ARBA00022692"/>
    </source>
</evidence>
<dbReference type="PANTHER" id="PTHR11662">
    <property type="entry name" value="SOLUTE CARRIER FAMILY 17"/>
    <property type="match status" value="1"/>
</dbReference>
<dbReference type="PANTHER" id="PTHR11662:SF280">
    <property type="entry name" value="FI21844P1-RELATED"/>
    <property type="match status" value="1"/>
</dbReference>
<sequence>HIQNGQARKNIMLSSFFWGYICFQIGAGQLAKNYGPKLFLGGTTCIGSIFCLLIPVFGSVFGYGGVIACRVITGMSQGFIFPCVHNLLSAWAPTQDRAKISTFAYADILVRTPTPWKAIFTSLPFWAILVAHCGQNWGFWTLFTEIPSYMQNILNFNIASYIVGTALSRTLVTKSCTEPDSGLLNS</sequence>
<keyword evidence="4 5" id="KW-0472">Membrane</keyword>
<feature type="transmembrane region" description="Helical" evidence="5">
    <location>
        <begin position="12"/>
        <end position="32"/>
    </location>
</feature>
<organism evidence="6 7">
    <name type="scientific">Rhamnusium bicolor</name>
    <dbReference type="NCBI Taxonomy" id="1586634"/>
    <lineage>
        <taxon>Eukaryota</taxon>
        <taxon>Metazoa</taxon>
        <taxon>Ecdysozoa</taxon>
        <taxon>Arthropoda</taxon>
        <taxon>Hexapoda</taxon>
        <taxon>Insecta</taxon>
        <taxon>Pterygota</taxon>
        <taxon>Neoptera</taxon>
        <taxon>Endopterygota</taxon>
        <taxon>Coleoptera</taxon>
        <taxon>Polyphaga</taxon>
        <taxon>Cucujiformia</taxon>
        <taxon>Chrysomeloidea</taxon>
        <taxon>Cerambycidae</taxon>
        <taxon>Lepturinae</taxon>
        <taxon>Rhagiini</taxon>
        <taxon>Rhamnusium</taxon>
    </lineage>
</organism>
<dbReference type="Proteomes" id="UP001162156">
    <property type="component" value="Unassembled WGS sequence"/>
</dbReference>
<keyword evidence="3 5" id="KW-1133">Transmembrane helix</keyword>
<comment type="caution">
    <text evidence="6">The sequence shown here is derived from an EMBL/GenBank/DDBJ whole genome shotgun (WGS) entry which is preliminary data.</text>
</comment>
<comment type="subcellular location">
    <subcellularLocation>
        <location evidence="1">Membrane</location>
        <topology evidence="1">Multi-pass membrane protein</topology>
    </subcellularLocation>
</comment>
<gene>
    <name evidence="6" type="ORF">NQ314_016084</name>
</gene>
<evidence type="ECO:0000256" key="3">
    <source>
        <dbReference type="ARBA" id="ARBA00022989"/>
    </source>
</evidence>
<proteinExistence type="predicted"/>
<name>A0AAV8WY74_9CUCU</name>
<dbReference type="InterPro" id="IPR011701">
    <property type="entry name" value="MFS"/>
</dbReference>
<dbReference type="EMBL" id="JANEYF010004476">
    <property type="protein sequence ID" value="KAJ8931055.1"/>
    <property type="molecule type" value="Genomic_DNA"/>
</dbReference>
<accession>A0AAV8WY74</accession>
<keyword evidence="7" id="KW-1185">Reference proteome</keyword>
<dbReference type="InterPro" id="IPR050382">
    <property type="entry name" value="MFS_Na/Anion_cotransporter"/>
</dbReference>
<evidence type="ECO:0008006" key="8">
    <source>
        <dbReference type="Google" id="ProtNLM"/>
    </source>
</evidence>
<evidence type="ECO:0000256" key="1">
    <source>
        <dbReference type="ARBA" id="ARBA00004141"/>
    </source>
</evidence>
<keyword evidence="2 5" id="KW-0812">Transmembrane</keyword>
<dbReference type="GO" id="GO:0016020">
    <property type="term" value="C:membrane"/>
    <property type="evidence" value="ECO:0007669"/>
    <property type="project" value="UniProtKB-SubCell"/>
</dbReference>
<protein>
    <recommendedName>
        <fullName evidence="8">Inorganic phosphate cotransporter</fullName>
    </recommendedName>
</protein>
<dbReference type="InterPro" id="IPR036259">
    <property type="entry name" value="MFS_trans_sf"/>
</dbReference>
<reference evidence="6" key="1">
    <citation type="journal article" date="2023" name="Insect Mol. Biol.">
        <title>Genome sequencing provides insights into the evolution of gene families encoding plant cell wall-degrading enzymes in longhorned beetles.</title>
        <authorList>
            <person name="Shin N.R."/>
            <person name="Okamura Y."/>
            <person name="Kirsch R."/>
            <person name="Pauchet Y."/>
        </authorList>
    </citation>
    <scope>NUCLEOTIDE SEQUENCE</scope>
    <source>
        <strain evidence="6">RBIC_L_NR</strain>
    </source>
</reference>
<dbReference type="GO" id="GO:0022857">
    <property type="term" value="F:transmembrane transporter activity"/>
    <property type="evidence" value="ECO:0007669"/>
    <property type="project" value="InterPro"/>
</dbReference>